<keyword evidence="2" id="KW-1185">Reference proteome</keyword>
<dbReference type="GeneID" id="27347812"/>
<sequence>MSFRLGSGIPRSCWTHLSAFPDLSSLQGYSTLSRNTALISILCGMKIIAAHNAERGTHLIWPRRGPALDPRESGQGQSRHRFRHLHIRVAGQPSAPGSTVVAMSHTLCPAGAPWLLEHHAILELSRARPTRVHWCLDRGLFEPNRVSISLLACQDPVV</sequence>
<protein>
    <submittedName>
        <fullName evidence="1">Uncharacterized protein</fullName>
    </submittedName>
</protein>
<evidence type="ECO:0000313" key="1">
    <source>
        <dbReference type="EMBL" id="KIW25445.1"/>
    </source>
</evidence>
<dbReference type="RefSeq" id="XP_016245661.1">
    <property type="nucleotide sequence ID" value="XM_016395805.1"/>
</dbReference>
<dbReference type="VEuPathDB" id="FungiDB:PV07_08618"/>
<name>A0A0D2C4Q8_9EURO</name>
<gene>
    <name evidence="1" type="ORF">PV07_08618</name>
</gene>
<evidence type="ECO:0000313" key="2">
    <source>
        <dbReference type="Proteomes" id="UP000054466"/>
    </source>
</evidence>
<accession>A0A0D2C4Q8</accession>
<proteinExistence type="predicted"/>
<dbReference type="AlphaFoldDB" id="A0A0D2C4Q8"/>
<dbReference type="HOGENOM" id="CLU_1669199_0_0_1"/>
<reference evidence="1 2" key="1">
    <citation type="submission" date="2015-01" db="EMBL/GenBank/DDBJ databases">
        <title>The Genome Sequence of Cladophialophora immunda CBS83496.</title>
        <authorList>
            <consortium name="The Broad Institute Genomics Platform"/>
            <person name="Cuomo C."/>
            <person name="de Hoog S."/>
            <person name="Gorbushina A."/>
            <person name="Stielow B."/>
            <person name="Teixiera M."/>
            <person name="Abouelleil A."/>
            <person name="Chapman S.B."/>
            <person name="Priest M."/>
            <person name="Young S.K."/>
            <person name="Wortman J."/>
            <person name="Nusbaum C."/>
            <person name="Birren B."/>
        </authorList>
    </citation>
    <scope>NUCLEOTIDE SEQUENCE [LARGE SCALE GENOMIC DNA]</scope>
    <source>
        <strain evidence="1 2">CBS 83496</strain>
    </source>
</reference>
<dbReference type="EMBL" id="KN847044">
    <property type="protein sequence ID" value="KIW25445.1"/>
    <property type="molecule type" value="Genomic_DNA"/>
</dbReference>
<organism evidence="1 2">
    <name type="scientific">Cladophialophora immunda</name>
    <dbReference type="NCBI Taxonomy" id="569365"/>
    <lineage>
        <taxon>Eukaryota</taxon>
        <taxon>Fungi</taxon>
        <taxon>Dikarya</taxon>
        <taxon>Ascomycota</taxon>
        <taxon>Pezizomycotina</taxon>
        <taxon>Eurotiomycetes</taxon>
        <taxon>Chaetothyriomycetidae</taxon>
        <taxon>Chaetothyriales</taxon>
        <taxon>Herpotrichiellaceae</taxon>
        <taxon>Cladophialophora</taxon>
    </lineage>
</organism>
<dbReference type="Proteomes" id="UP000054466">
    <property type="component" value="Unassembled WGS sequence"/>
</dbReference>